<evidence type="ECO:0000313" key="2">
    <source>
        <dbReference type="EMBL" id="CAG5084141.1"/>
    </source>
</evidence>
<evidence type="ECO:0000313" key="3">
    <source>
        <dbReference type="Proteomes" id="UP001158576"/>
    </source>
</evidence>
<evidence type="ECO:0000256" key="1">
    <source>
        <dbReference type="ARBA" id="ARBA00007764"/>
    </source>
</evidence>
<reference evidence="2 3" key="1">
    <citation type="submission" date="2021-04" db="EMBL/GenBank/DDBJ databases">
        <authorList>
            <person name="Bliznina A."/>
        </authorList>
    </citation>
    <scope>NUCLEOTIDE SEQUENCE [LARGE SCALE GENOMIC DNA]</scope>
</reference>
<dbReference type="PANTHER" id="PTHR12232">
    <property type="entry name" value="SH3 DOMAIN-BINDING GLUTAMIC ACID-RICH-LIKE PROTEIN"/>
    <property type="match status" value="1"/>
</dbReference>
<dbReference type="PANTHER" id="PTHR12232:SF0">
    <property type="entry name" value="THIOREDOXIN DOMAIN-CONTAINING PROTEIN"/>
    <property type="match status" value="1"/>
</dbReference>
<comment type="similarity">
    <text evidence="1">Belongs to the SH3BGR family.</text>
</comment>
<dbReference type="InterPro" id="IPR051033">
    <property type="entry name" value="SH3BGR"/>
</dbReference>
<dbReference type="InterPro" id="IPR036249">
    <property type="entry name" value="Thioredoxin-like_sf"/>
</dbReference>
<dbReference type="InterPro" id="IPR006993">
    <property type="entry name" value="Glut_rich_SH3-bd"/>
</dbReference>
<keyword evidence="3" id="KW-1185">Reference proteome</keyword>
<organism evidence="2 3">
    <name type="scientific">Oikopleura dioica</name>
    <name type="common">Tunicate</name>
    <dbReference type="NCBI Taxonomy" id="34765"/>
    <lineage>
        <taxon>Eukaryota</taxon>
        <taxon>Metazoa</taxon>
        <taxon>Chordata</taxon>
        <taxon>Tunicata</taxon>
        <taxon>Appendicularia</taxon>
        <taxon>Copelata</taxon>
        <taxon>Oikopleuridae</taxon>
        <taxon>Oikopleura</taxon>
    </lineage>
</organism>
<gene>
    <name evidence="2" type="ORF">OKIOD_LOCUS2118</name>
</gene>
<dbReference type="Pfam" id="PF04908">
    <property type="entry name" value="SH3BGR"/>
    <property type="match status" value="1"/>
</dbReference>
<sequence>MEGKIIIFTSSYSTNKKIWKESNLVKDFLNVRKIPFFEIDLATHPKAKEELLKRLPEEYKAPPILPPQVFLNNEYLGNYESFFMATEMEFPYTFFKQEPPAGSREEQRVIEYKSKNKAIPSFI</sequence>
<dbReference type="PROSITE" id="PS51354">
    <property type="entry name" value="GLUTAREDOXIN_2"/>
    <property type="match status" value="1"/>
</dbReference>
<protein>
    <submittedName>
        <fullName evidence="2">Oidioi.mRNA.OKI2018_I69.PAR.g10560.t1.cds</fullName>
    </submittedName>
</protein>
<accession>A0ABN7RVJ1</accession>
<proteinExistence type="inferred from homology"/>
<dbReference type="Proteomes" id="UP001158576">
    <property type="component" value="Chromosome PAR"/>
</dbReference>
<name>A0ABN7RVJ1_OIKDI</name>
<dbReference type="SUPFAM" id="SSF52833">
    <property type="entry name" value="Thioredoxin-like"/>
    <property type="match status" value="1"/>
</dbReference>
<dbReference type="Gene3D" id="3.40.30.10">
    <property type="entry name" value="Glutaredoxin"/>
    <property type="match status" value="1"/>
</dbReference>
<dbReference type="EMBL" id="OU015568">
    <property type="protein sequence ID" value="CAG5084141.1"/>
    <property type="molecule type" value="Genomic_DNA"/>
</dbReference>